<dbReference type="Gene3D" id="2.40.330.10">
    <property type="entry name" value="DNA-binding pseudobarrel domain"/>
    <property type="match status" value="1"/>
</dbReference>
<evidence type="ECO:0000259" key="7">
    <source>
        <dbReference type="PROSITE" id="PS50863"/>
    </source>
</evidence>
<dbReference type="Pfam" id="PF02362">
    <property type="entry name" value="B3"/>
    <property type="match status" value="1"/>
</dbReference>
<dbReference type="PROSITE" id="PS50863">
    <property type="entry name" value="B3"/>
    <property type="match status" value="1"/>
</dbReference>
<dbReference type="Proteomes" id="UP000554482">
    <property type="component" value="Unassembled WGS sequence"/>
</dbReference>
<dbReference type="InterPro" id="IPR044837">
    <property type="entry name" value="REM16-like"/>
</dbReference>
<evidence type="ECO:0000256" key="1">
    <source>
        <dbReference type="ARBA" id="ARBA00004123"/>
    </source>
</evidence>
<evidence type="ECO:0000313" key="9">
    <source>
        <dbReference type="Proteomes" id="UP000554482"/>
    </source>
</evidence>
<organism evidence="8 9">
    <name type="scientific">Thalictrum thalictroides</name>
    <name type="common">Rue-anemone</name>
    <name type="synonym">Anemone thalictroides</name>
    <dbReference type="NCBI Taxonomy" id="46969"/>
    <lineage>
        <taxon>Eukaryota</taxon>
        <taxon>Viridiplantae</taxon>
        <taxon>Streptophyta</taxon>
        <taxon>Embryophyta</taxon>
        <taxon>Tracheophyta</taxon>
        <taxon>Spermatophyta</taxon>
        <taxon>Magnoliopsida</taxon>
        <taxon>Ranunculales</taxon>
        <taxon>Ranunculaceae</taxon>
        <taxon>Thalictroideae</taxon>
        <taxon>Thalictrum</taxon>
    </lineage>
</organism>
<evidence type="ECO:0000256" key="4">
    <source>
        <dbReference type="ARBA" id="ARBA00023163"/>
    </source>
</evidence>
<evidence type="ECO:0000256" key="6">
    <source>
        <dbReference type="SAM" id="MobiDB-lite"/>
    </source>
</evidence>
<dbReference type="CDD" id="cd10017">
    <property type="entry name" value="B3_DNA"/>
    <property type="match status" value="1"/>
</dbReference>
<accession>A0A7J6XCV2</accession>
<dbReference type="EMBL" id="JABWDY010002381">
    <property type="protein sequence ID" value="KAF5206685.1"/>
    <property type="molecule type" value="Genomic_DNA"/>
</dbReference>
<evidence type="ECO:0000256" key="2">
    <source>
        <dbReference type="ARBA" id="ARBA00023015"/>
    </source>
</evidence>
<reference evidence="8 9" key="1">
    <citation type="submission" date="2020-06" db="EMBL/GenBank/DDBJ databases">
        <title>Transcriptomic and genomic resources for Thalictrum thalictroides and T. hernandezii: Facilitating candidate gene discovery in an emerging model plant lineage.</title>
        <authorList>
            <person name="Arias T."/>
            <person name="Riano-Pachon D.M."/>
            <person name="Di Stilio V.S."/>
        </authorList>
    </citation>
    <scope>NUCLEOTIDE SEQUENCE [LARGE SCALE GENOMIC DNA]</scope>
    <source>
        <strain evidence="9">cv. WT478/WT964</strain>
        <tissue evidence="8">Leaves</tissue>
    </source>
</reference>
<feature type="domain" description="TF-B3" evidence="7">
    <location>
        <begin position="106"/>
        <end position="207"/>
    </location>
</feature>
<comment type="caution">
    <text evidence="8">The sequence shown here is derived from an EMBL/GenBank/DDBJ whole genome shotgun (WGS) entry which is preliminary data.</text>
</comment>
<protein>
    <recommendedName>
        <fullName evidence="7">TF-B3 domain-containing protein</fullName>
    </recommendedName>
</protein>
<keyword evidence="5" id="KW-0539">Nucleus</keyword>
<proteinExistence type="predicted"/>
<dbReference type="InterPro" id="IPR015300">
    <property type="entry name" value="DNA-bd_pseudobarrel_sf"/>
</dbReference>
<keyword evidence="4" id="KW-0804">Transcription</keyword>
<evidence type="ECO:0000256" key="3">
    <source>
        <dbReference type="ARBA" id="ARBA00023125"/>
    </source>
</evidence>
<keyword evidence="2" id="KW-0805">Transcription regulation</keyword>
<comment type="subcellular location">
    <subcellularLocation>
        <location evidence="1">Nucleus</location>
    </subcellularLocation>
</comment>
<feature type="compositionally biased region" description="Polar residues" evidence="6">
    <location>
        <begin position="35"/>
        <end position="56"/>
    </location>
</feature>
<feature type="region of interest" description="Disordered" evidence="6">
    <location>
        <begin position="14"/>
        <end position="90"/>
    </location>
</feature>
<feature type="compositionally biased region" description="Low complexity" evidence="6">
    <location>
        <begin position="14"/>
        <end position="25"/>
    </location>
</feature>
<gene>
    <name evidence="8" type="ORF">FRX31_003724</name>
</gene>
<dbReference type="GO" id="GO:0005634">
    <property type="term" value="C:nucleus"/>
    <property type="evidence" value="ECO:0007669"/>
    <property type="project" value="UniProtKB-SubCell"/>
</dbReference>
<keyword evidence="9" id="KW-1185">Reference proteome</keyword>
<evidence type="ECO:0000313" key="8">
    <source>
        <dbReference type="EMBL" id="KAF5206685.1"/>
    </source>
</evidence>
<sequence length="207" mass="23124">MILKAHQGIAVVHDSSWHSSDSSSSLVKGHKRGTKNATDANKQTSTFRGKPQSSRLLKSKGKSAAGTSRKPQPRRLFQSERSPVTTEEKAMAVRKAEAVRSTRPHFTTVMKPSHVYKQFYMTLPLEFVNQNLFQIPVTALLQVTGSSKLWKVSIFCKLRRPNGQLGQVVTSGGWVDFVMDNNLEEADVSCLFVRVGHQSQPQRYPDV</sequence>
<name>A0A7J6XCV2_THATH</name>
<evidence type="ECO:0000256" key="5">
    <source>
        <dbReference type="ARBA" id="ARBA00023242"/>
    </source>
</evidence>
<dbReference type="PANTHER" id="PTHR31391:SF4">
    <property type="entry name" value="B3 DOMAIN-CONTAINING PROTEIN OS03G0184500"/>
    <property type="match status" value="1"/>
</dbReference>
<dbReference type="GO" id="GO:0003677">
    <property type="term" value="F:DNA binding"/>
    <property type="evidence" value="ECO:0007669"/>
    <property type="project" value="UniProtKB-KW"/>
</dbReference>
<dbReference type="SMART" id="SM01019">
    <property type="entry name" value="B3"/>
    <property type="match status" value="1"/>
</dbReference>
<dbReference type="AlphaFoldDB" id="A0A7J6XCV2"/>
<dbReference type="SUPFAM" id="SSF101936">
    <property type="entry name" value="DNA-binding pseudobarrel domain"/>
    <property type="match status" value="1"/>
</dbReference>
<dbReference type="OrthoDB" id="1749422at2759"/>
<dbReference type="PANTHER" id="PTHR31391">
    <property type="entry name" value="B3 DOMAIN-CONTAINING PROTEIN OS11G0197600-RELATED"/>
    <property type="match status" value="1"/>
</dbReference>
<dbReference type="InterPro" id="IPR003340">
    <property type="entry name" value="B3_DNA-bd"/>
</dbReference>
<keyword evidence="3" id="KW-0238">DNA-binding</keyword>